<dbReference type="InterPro" id="IPR036673">
    <property type="entry name" value="Cyanovirin-N_sf"/>
</dbReference>
<evidence type="ECO:0000313" key="3">
    <source>
        <dbReference type="Proteomes" id="UP001217918"/>
    </source>
</evidence>
<name>A0AAD9MC76_9PEZI</name>
<dbReference type="EMBL" id="JAQQPM010000003">
    <property type="protein sequence ID" value="KAK2069645.1"/>
    <property type="molecule type" value="Genomic_DNA"/>
</dbReference>
<dbReference type="SMART" id="SM01111">
    <property type="entry name" value="CVNH"/>
    <property type="match status" value="1"/>
</dbReference>
<evidence type="ECO:0000313" key="2">
    <source>
        <dbReference type="EMBL" id="KAK2069645.1"/>
    </source>
</evidence>
<dbReference type="Pfam" id="PF08881">
    <property type="entry name" value="CVNH"/>
    <property type="match status" value="1"/>
</dbReference>
<accession>A0AAD9MC76</accession>
<gene>
    <name evidence="2" type="ORF">P8C59_004202</name>
</gene>
<dbReference type="AlphaFoldDB" id="A0AAD9MC76"/>
<keyword evidence="3" id="KW-1185">Reference proteome</keyword>
<dbReference type="Gene3D" id="2.30.60.10">
    <property type="entry name" value="Cyanovirin-N"/>
    <property type="match status" value="1"/>
</dbReference>
<dbReference type="Proteomes" id="UP001217918">
    <property type="component" value="Unassembled WGS sequence"/>
</dbReference>
<dbReference type="InterPro" id="IPR011058">
    <property type="entry name" value="Cyanovirin-N"/>
</dbReference>
<organism evidence="2 3">
    <name type="scientific">Phyllachora maydis</name>
    <dbReference type="NCBI Taxonomy" id="1825666"/>
    <lineage>
        <taxon>Eukaryota</taxon>
        <taxon>Fungi</taxon>
        <taxon>Dikarya</taxon>
        <taxon>Ascomycota</taxon>
        <taxon>Pezizomycotina</taxon>
        <taxon>Sordariomycetes</taxon>
        <taxon>Sordariomycetidae</taxon>
        <taxon>Phyllachorales</taxon>
        <taxon>Phyllachoraceae</taxon>
        <taxon>Phyllachora</taxon>
    </lineage>
</organism>
<proteinExistence type="predicted"/>
<dbReference type="SUPFAM" id="SSF51322">
    <property type="entry name" value="Cyanovirin-N"/>
    <property type="match status" value="1"/>
</dbReference>
<reference evidence="2" key="1">
    <citation type="journal article" date="2023" name="Mol. Plant Microbe Interact.">
        <title>Elucidating the Obligate Nature and Biological Capacity of an Invasive Fungal Corn Pathogen.</title>
        <authorList>
            <person name="MacCready J.S."/>
            <person name="Roggenkamp E.M."/>
            <person name="Gdanetz K."/>
            <person name="Chilvers M.I."/>
        </authorList>
    </citation>
    <scope>NUCLEOTIDE SEQUENCE</scope>
    <source>
        <strain evidence="2">PM02</strain>
    </source>
</reference>
<comment type="caution">
    <text evidence="2">The sequence shown here is derived from an EMBL/GenBank/DDBJ whole genome shotgun (WGS) entry which is preliminary data.</text>
</comment>
<sequence length="156" mass="16457">MKILPAYLYPTISALVAMSSEPVAGVQNTGFTGSCAYPGLNFSRGHLLGLFCLNTDTSVYGYNYTCMDLDQCVGNNDGVLVGYNKGNFSSSCTDCTVSLTQPVSLSCACASLKGVTARTRVQLDTFVFNNNGALDCYGNLGVQSWEGPCVPSSSSH</sequence>
<feature type="domain" description="Cyanovirin-N" evidence="1">
    <location>
        <begin position="30"/>
        <end position="136"/>
    </location>
</feature>
<evidence type="ECO:0000259" key="1">
    <source>
        <dbReference type="SMART" id="SM01111"/>
    </source>
</evidence>
<protein>
    <recommendedName>
        <fullName evidence="1">Cyanovirin-N domain-containing protein</fullName>
    </recommendedName>
</protein>
<dbReference type="PROSITE" id="PS51257">
    <property type="entry name" value="PROKAR_LIPOPROTEIN"/>
    <property type="match status" value="1"/>
</dbReference>